<name>A0A1V9Y8Y5_9STRA</name>
<proteinExistence type="predicted"/>
<gene>
    <name evidence="1" type="ORF">THRCLA_11058</name>
</gene>
<organism evidence="1 2">
    <name type="scientific">Thraustotheca clavata</name>
    <dbReference type="NCBI Taxonomy" id="74557"/>
    <lineage>
        <taxon>Eukaryota</taxon>
        <taxon>Sar</taxon>
        <taxon>Stramenopiles</taxon>
        <taxon>Oomycota</taxon>
        <taxon>Saprolegniomycetes</taxon>
        <taxon>Saprolegniales</taxon>
        <taxon>Achlyaceae</taxon>
        <taxon>Thraustotheca</taxon>
    </lineage>
</organism>
<dbReference type="EMBL" id="JNBS01004826">
    <property type="protein sequence ID" value="OQR82195.1"/>
    <property type="molecule type" value="Genomic_DNA"/>
</dbReference>
<dbReference type="AlphaFoldDB" id="A0A1V9Y8Y5"/>
<dbReference type="PANTHER" id="PTHR10257">
    <property type="entry name" value="SERINE/THREONINE PROTEIN PHOSPHATASE 2A PP2A REGULATORY SUBUNIT B"/>
    <property type="match status" value="1"/>
</dbReference>
<dbReference type="GO" id="GO:0007165">
    <property type="term" value="P:signal transduction"/>
    <property type="evidence" value="ECO:0007669"/>
    <property type="project" value="InterPro"/>
</dbReference>
<dbReference type="PANTHER" id="PTHR10257:SF3">
    <property type="entry name" value="SERINE_THREONINE-PROTEIN PHOSPHATASE 2A 56 KDA REGULATORY SUBUNIT GAMMA ISOFORM"/>
    <property type="match status" value="1"/>
</dbReference>
<evidence type="ECO:0000313" key="1">
    <source>
        <dbReference type="EMBL" id="OQR82195.1"/>
    </source>
</evidence>
<protein>
    <submittedName>
        <fullName evidence="1">Uncharacterized protein</fullName>
    </submittedName>
</protein>
<dbReference type="InterPro" id="IPR016024">
    <property type="entry name" value="ARM-type_fold"/>
</dbReference>
<dbReference type="InterPro" id="IPR011989">
    <property type="entry name" value="ARM-like"/>
</dbReference>
<accession>A0A1V9Y8Y5</accession>
<dbReference type="OrthoDB" id="71488at2759"/>
<evidence type="ECO:0000313" key="2">
    <source>
        <dbReference type="Proteomes" id="UP000243217"/>
    </source>
</evidence>
<sequence length="258" mass="29125">MNAIEASAIELYNLQESQPQGLSMDGMVHLVNNIIQYQHKMATEAHENIFDDMDDGVYNQQVSDEDNSVYESAKRCLAMFCRSWSLTSVSNHEKYPTSGDSSFSGSANLCSNSTVKAIVACAQTLAKVSPLQGLDFMISCLLRRWPSRCTSRQLLFLRLISVLLVQLASANFYMDRFAQAVCDAFQRIRQCILSPHILVAREACSLCDDVHLQHLFLLRDKCLLDMVSTALHDNAKFHWNKQIQSLSDDKFDAMLDLL</sequence>
<dbReference type="GO" id="GO:0000159">
    <property type="term" value="C:protein phosphatase type 2A complex"/>
    <property type="evidence" value="ECO:0007669"/>
    <property type="project" value="InterPro"/>
</dbReference>
<dbReference type="Proteomes" id="UP000243217">
    <property type="component" value="Unassembled WGS sequence"/>
</dbReference>
<dbReference type="Pfam" id="PF01603">
    <property type="entry name" value="B56"/>
    <property type="match status" value="1"/>
</dbReference>
<dbReference type="GO" id="GO:0019888">
    <property type="term" value="F:protein phosphatase regulator activity"/>
    <property type="evidence" value="ECO:0007669"/>
    <property type="project" value="InterPro"/>
</dbReference>
<dbReference type="SUPFAM" id="SSF48371">
    <property type="entry name" value="ARM repeat"/>
    <property type="match status" value="1"/>
</dbReference>
<reference evidence="1 2" key="1">
    <citation type="journal article" date="2014" name="Genome Biol. Evol.">
        <title>The secreted proteins of Achlya hypogyna and Thraustotheca clavata identify the ancestral oomycete secretome and reveal gene acquisitions by horizontal gene transfer.</title>
        <authorList>
            <person name="Misner I."/>
            <person name="Blouin N."/>
            <person name="Leonard G."/>
            <person name="Richards T.A."/>
            <person name="Lane C.E."/>
        </authorList>
    </citation>
    <scope>NUCLEOTIDE SEQUENCE [LARGE SCALE GENOMIC DNA]</scope>
    <source>
        <strain evidence="1 2">ATCC 34112</strain>
    </source>
</reference>
<dbReference type="Gene3D" id="1.25.10.10">
    <property type="entry name" value="Leucine-rich Repeat Variant"/>
    <property type="match status" value="1"/>
</dbReference>
<keyword evidence="2" id="KW-1185">Reference proteome</keyword>
<dbReference type="STRING" id="74557.A0A1V9Y8Y5"/>
<comment type="caution">
    <text evidence="1">The sequence shown here is derived from an EMBL/GenBank/DDBJ whole genome shotgun (WGS) entry which is preliminary data.</text>
</comment>
<dbReference type="InterPro" id="IPR002554">
    <property type="entry name" value="PP2A_B56"/>
</dbReference>